<evidence type="ECO:0008006" key="4">
    <source>
        <dbReference type="Google" id="ProtNLM"/>
    </source>
</evidence>
<feature type="compositionally biased region" description="Low complexity" evidence="1">
    <location>
        <begin position="24"/>
        <end position="45"/>
    </location>
</feature>
<dbReference type="InterPro" id="IPR031035">
    <property type="entry name" value="PatC_TenC_TruC"/>
</dbReference>
<accession>A0A1U7N8D5</accession>
<evidence type="ECO:0000313" key="3">
    <source>
        <dbReference type="Proteomes" id="UP000186657"/>
    </source>
</evidence>
<gene>
    <name evidence="2" type="ORF">BJP37_27565</name>
</gene>
<dbReference type="RefSeq" id="WP_075904005.1">
    <property type="nucleotide sequence ID" value="NZ_MKZS01000001.1"/>
</dbReference>
<comment type="caution">
    <text evidence="2">The sequence shown here is derived from an EMBL/GenBank/DDBJ whole genome shotgun (WGS) entry which is preliminary data.</text>
</comment>
<reference evidence="2 3" key="1">
    <citation type="submission" date="2016-10" db="EMBL/GenBank/DDBJ databases">
        <title>Comparative genomics uncovers the prolific and rare metabolic potential of the cyanobacterial genus Moorea.</title>
        <authorList>
            <person name="Leao T."/>
            <person name="Castelao G."/>
            <person name="Korobeynikov A."/>
            <person name="Monroe E.A."/>
            <person name="Podell S."/>
            <person name="Glukhov E."/>
            <person name="Allen E."/>
            <person name="Gerwick W.H."/>
            <person name="Gerwick L."/>
        </authorList>
    </citation>
    <scope>NUCLEOTIDE SEQUENCE [LARGE SCALE GENOMIC DNA]</scope>
    <source>
        <strain evidence="2 3">PNG5-198</strain>
    </source>
</reference>
<dbReference type="NCBIfam" id="TIGR04447">
    <property type="entry name" value="PatC_TenC_TruC"/>
    <property type="match status" value="1"/>
</dbReference>
<dbReference type="AlphaFoldDB" id="A0A1U7N8D5"/>
<sequence length="90" mass="10212">MPEEETKTPRRGRRRKTQAKPKAKAAPAAASPSVQPEVASPSVQPELNEQEEKKSVLLATGLEDYARWKVMFKDQKPDNDPPFRRGRIWA</sequence>
<protein>
    <recommendedName>
        <fullName evidence="4">Cyanobactin biosynthesis PatC/TenC/TruC family protein</fullName>
    </recommendedName>
</protein>
<name>A0A1U7N8D5_9CYAN</name>
<feature type="region of interest" description="Disordered" evidence="1">
    <location>
        <begin position="1"/>
        <end position="55"/>
    </location>
</feature>
<evidence type="ECO:0000256" key="1">
    <source>
        <dbReference type="SAM" id="MobiDB-lite"/>
    </source>
</evidence>
<feature type="compositionally biased region" description="Basic residues" evidence="1">
    <location>
        <begin position="9"/>
        <end position="23"/>
    </location>
</feature>
<dbReference type="Proteomes" id="UP000186657">
    <property type="component" value="Unassembled WGS sequence"/>
</dbReference>
<dbReference type="EMBL" id="MKZS01000001">
    <property type="protein sequence ID" value="OLT62218.1"/>
    <property type="molecule type" value="Genomic_DNA"/>
</dbReference>
<proteinExistence type="predicted"/>
<organism evidence="2 3">
    <name type="scientific">Moorena bouillonii PNG</name>
    <dbReference type="NCBI Taxonomy" id="568701"/>
    <lineage>
        <taxon>Bacteria</taxon>
        <taxon>Bacillati</taxon>
        <taxon>Cyanobacteriota</taxon>
        <taxon>Cyanophyceae</taxon>
        <taxon>Coleofasciculales</taxon>
        <taxon>Coleofasciculaceae</taxon>
        <taxon>Moorena</taxon>
    </lineage>
</organism>
<evidence type="ECO:0000313" key="2">
    <source>
        <dbReference type="EMBL" id="OLT62218.1"/>
    </source>
</evidence>
<keyword evidence="3" id="KW-1185">Reference proteome</keyword>